<dbReference type="AlphaFoldDB" id="A0A7W7B132"/>
<dbReference type="RefSeq" id="WP_279380234.1">
    <property type="nucleotide sequence ID" value="NZ_JACHNZ010000017.1"/>
</dbReference>
<gene>
    <name evidence="2" type="ORF">GGQ98_001717</name>
</gene>
<evidence type="ECO:0000256" key="1">
    <source>
        <dbReference type="SAM" id="MobiDB-lite"/>
    </source>
</evidence>
<comment type="caution">
    <text evidence="2">The sequence shown here is derived from an EMBL/GenBank/DDBJ whole genome shotgun (WGS) entry which is preliminary data.</text>
</comment>
<protein>
    <submittedName>
        <fullName evidence="2">Uncharacterized protein</fullName>
    </submittedName>
</protein>
<sequence>MDAISANNWPIGRGEAAEIDTASTENLRLPRDGAEAFTQRAC</sequence>
<feature type="region of interest" description="Disordered" evidence="1">
    <location>
        <begin position="22"/>
        <end position="42"/>
    </location>
</feature>
<reference evidence="2 3" key="1">
    <citation type="submission" date="2020-08" db="EMBL/GenBank/DDBJ databases">
        <title>Genomic Encyclopedia of Type Strains, Phase IV (KMG-IV): sequencing the most valuable type-strain genomes for metagenomic binning, comparative biology and taxonomic classification.</title>
        <authorList>
            <person name="Goeker M."/>
        </authorList>
    </citation>
    <scope>NUCLEOTIDE SEQUENCE [LARGE SCALE GENOMIC DNA]</scope>
    <source>
        <strain evidence="2 3">DSM 17328</strain>
    </source>
</reference>
<proteinExistence type="predicted"/>
<evidence type="ECO:0000313" key="2">
    <source>
        <dbReference type="EMBL" id="MBB4632098.1"/>
    </source>
</evidence>
<name>A0A7W7B132_9SPHN</name>
<dbReference type="Proteomes" id="UP000566324">
    <property type="component" value="Unassembled WGS sequence"/>
</dbReference>
<evidence type="ECO:0000313" key="3">
    <source>
        <dbReference type="Proteomes" id="UP000566324"/>
    </source>
</evidence>
<dbReference type="EMBL" id="JACHNZ010000017">
    <property type="protein sequence ID" value="MBB4632098.1"/>
    <property type="molecule type" value="Genomic_DNA"/>
</dbReference>
<keyword evidence="3" id="KW-1185">Reference proteome</keyword>
<organism evidence="2 3">
    <name type="scientific">Sphingosinicella soli</name>
    <dbReference type="NCBI Taxonomy" id="333708"/>
    <lineage>
        <taxon>Bacteria</taxon>
        <taxon>Pseudomonadati</taxon>
        <taxon>Pseudomonadota</taxon>
        <taxon>Alphaproteobacteria</taxon>
        <taxon>Sphingomonadales</taxon>
        <taxon>Sphingosinicellaceae</taxon>
        <taxon>Sphingosinicella</taxon>
    </lineage>
</organism>
<accession>A0A7W7B132</accession>